<evidence type="ECO:0000313" key="2">
    <source>
        <dbReference type="EMBL" id="UMM25164.1"/>
    </source>
</evidence>
<dbReference type="Pfam" id="PF01827">
    <property type="entry name" value="FTH"/>
    <property type="match status" value="1"/>
</dbReference>
<dbReference type="AlphaFoldDB" id="A0AAE9JEG6"/>
<name>A0AAE9JEG6_CAEBR</name>
<dbReference type="InterPro" id="IPR002900">
    <property type="entry name" value="DUF38/FTH_CAE_spp"/>
</dbReference>
<dbReference type="EMBL" id="CP092622">
    <property type="protein sequence ID" value="UMM25164.1"/>
    <property type="molecule type" value="Genomic_DNA"/>
</dbReference>
<proteinExistence type="predicted"/>
<feature type="domain" description="DUF38" evidence="1">
    <location>
        <begin position="115"/>
        <end position="188"/>
    </location>
</feature>
<organism evidence="2 3">
    <name type="scientific">Caenorhabditis briggsae</name>
    <dbReference type="NCBI Taxonomy" id="6238"/>
    <lineage>
        <taxon>Eukaryota</taxon>
        <taxon>Metazoa</taxon>
        <taxon>Ecdysozoa</taxon>
        <taxon>Nematoda</taxon>
        <taxon>Chromadorea</taxon>
        <taxon>Rhabditida</taxon>
        <taxon>Rhabditina</taxon>
        <taxon>Rhabditomorpha</taxon>
        <taxon>Rhabditoidea</taxon>
        <taxon>Rhabditidae</taxon>
        <taxon>Peloderinae</taxon>
        <taxon>Caenorhabditis</taxon>
    </lineage>
</organism>
<evidence type="ECO:0000259" key="1">
    <source>
        <dbReference type="Pfam" id="PF01827"/>
    </source>
</evidence>
<keyword evidence="3" id="KW-1185">Reference proteome</keyword>
<gene>
    <name evidence="2" type="ORF">L5515_005099</name>
</gene>
<evidence type="ECO:0000313" key="3">
    <source>
        <dbReference type="Proteomes" id="UP000829354"/>
    </source>
</evidence>
<dbReference type="Proteomes" id="UP000829354">
    <property type="component" value="Chromosome III"/>
</dbReference>
<reference evidence="2 3" key="1">
    <citation type="submission" date="2022-04" db="EMBL/GenBank/DDBJ databases">
        <title>Chromosome-level reference genomes for two strains of Caenorhabditis briggsae: an improved platform for comparative genomics.</title>
        <authorList>
            <person name="Stevens L."/>
            <person name="Andersen E."/>
        </authorList>
    </citation>
    <scope>NUCLEOTIDE SEQUENCE [LARGE SCALE GENOMIC DNA]</scope>
    <source>
        <strain evidence="2">VX34</strain>
        <tissue evidence="2">Whole-organism</tissue>
    </source>
</reference>
<sequence>MSKRESLRQVSQVEKFTVDDNPITITSLKIYQMPKQFLSRKKFCIEQHWRSHRRMVVTSEKRANSNKIIDKLLTIFERKDITVEEFMIGDNFMELAHRRNQNLDPKKLMEMALEFLKVAKERGITLKINHLRVQYPVEDPFEFLKSFDPKSMKSIMMAGHTDWMDEGAFNELMEVPQWPNLKILAIEPLIHAELGLSMKWIR</sequence>
<accession>A0AAE9JEG6</accession>
<protein>
    <recommendedName>
        <fullName evidence="1">DUF38 domain-containing protein</fullName>
    </recommendedName>
</protein>